<dbReference type="OrthoDB" id="5920719at2759"/>
<evidence type="ECO:0000256" key="1">
    <source>
        <dbReference type="SAM" id="Phobius"/>
    </source>
</evidence>
<proteinExistence type="predicted"/>
<organism evidence="2 3">
    <name type="scientific">Trichinella nativa</name>
    <dbReference type="NCBI Taxonomy" id="6335"/>
    <lineage>
        <taxon>Eukaryota</taxon>
        <taxon>Metazoa</taxon>
        <taxon>Ecdysozoa</taxon>
        <taxon>Nematoda</taxon>
        <taxon>Enoplea</taxon>
        <taxon>Dorylaimia</taxon>
        <taxon>Trichinellida</taxon>
        <taxon>Trichinellidae</taxon>
        <taxon>Trichinella</taxon>
    </lineage>
</organism>
<keyword evidence="3" id="KW-1185">Reference proteome</keyword>
<sequence length="147" mass="16968">MSKQLKSATNEINLMKWLHGLRNLFQLIILAAIFYRALRLSIAFQFAFLNDELRQIFQVFSGSVLKSVIGAFPCHVVYKFEFTTIPLCNTFVKNCIFEKSLIKSSFITAFIAETTRHIEISCLGTYIVTLLYCDKLYLSIESNFEEI</sequence>
<keyword evidence="1" id="KW-1133">Transmembrane helix</keyword>
<feature type="transmembrane region" description="Helical" evidence="1">
    <location>
        <begin position="20"/>
        <end position="38"/>
    </location>
</feature>
<keyword evidence="1" id="KW-0812">Transmembrane</keyword>
<protein>
    <submittedName>
        <fullName evidence="2">Uncharacterized protein</fullName>
    </submittedName>
</protein>
<accession>A0A0V1KSB0</accession>
<comment type="caution">
    <text evidence="2">The sequence shown here is derived from an EMBL/GenBank/DDBJ whole genome shotgun (WGS) entry which is preliminary data.</text>
</comment>
<evidence type="ECO:0000313" key="2">
    <source>
        <dbReference type="EMBL" id="KRZ49959.1"/>
    </source>
</evidence>
<evidence type="ECO:0000313" key="3">
    <source>
        <dbReference type="Proteomes" id="UP000054721"/>
    </source>
</evidence>
<dbReference type="Proteomes" id="UP000054721">
    <property type="component" value="Unassembled WGS sequence"/>
</dbReference>
<keyword evidence="1" id="KW-0472">Membrane</keyword>
<name>A0A0V1KSB0_9BILA</name>
<reference evidence="2 3" key="1">
    <citation type="submission" date="2015-05" db="EMBL/GenBank/DDBJ databases">
        <title>Evolution of Trichinella species and genotypes.</title>
        <authorList>
            <person name="Korhonen P.K."/>
            <person name="Edoardo P."/>
            <person name="Giuseppe L.R."/>
            <person name="Gasser R.B."/>
        </authorList>
    </citation>
    <scope>NUCLEOTIDE SEQUENCE [LARGE SCALE GENOMIC DNA]</scope>
    <source>
        <strain evidence="2">ISS10</strain>
    </source>
</reference>
<gene>
    <name evidence="2" type="ORF">T02_390</name>
</gene>
<dbReference type="EMBL" id="JYDW01000286">
    <property type="protein sequence ID" value="KRZ49959.1"/>
    <property type="molecule type" value="Genomic_DNA"/>
</dbReference>
<dbReference type="AlphaFoldDB" id="A0A0V1KSB0"/>